<keyword evidence="2" id="KW-1185">Reference proteome</keyword>
<name>A0AA38FUS0_TAXCH</name>
<evidence type="ECO:0000313" key="2">
    <source>
        <dbReference type="Proteomes" id="UP000824469"/>
    </source>
</evidence>
<dbReference type="Proteomes" id="UP000824469">
    <property type="component" value="Unassembled WGS sequence"/>
</dbReference>
<dbReference type="EMBL" id="JAHRHJ020000006">
    <property type="protein sequence ID" value="KAH9310827.1"/>
    <property type="molecule type" value="Genomic_DNA"/>
</dbReference>
<gene>
    <name evidence="1" type="ORF">KI387_025862</name>
</gene>
<organism evidence="1 2">
    <name type="scientific">Taxus chinensis</name>
    <name type="common">Chinese yew</name>
    <name type="synonym">Taxus wallichiana var. chinensis</name>
    <dbReference type="NCBI Taxonomy" id="29808"/>
    <lineage>
        <taxon>Eukaryota</taxon>
        <taxon>Viridiplantae</taxon>
        <taxon>Streptophyta</taxon>
        <taxon>Embryophyta</taxon>
        <taxon>Tracheophyta</taxon>
        <taxon>Spermatophyta</taxon>
        <taxon>Pinopsida</taxon>
        <taxon>Pinidae</taxon>
        <taxon>Conifers II</taxon>
        <taxon>Cupressales</taxon>
        <taxon>Taxaceae</taxon>
        <taxon>Taxus</taxon>
    </lineage>
</organism>
<comment type="caution">
    <text evidence="1">The sequence shown here is derived from an EMBL/GenBank/DDBJ whole genome shotgun (WGS) entry which is preliminary data.</text>
</comment>
<proteinExistence type="predicted"/>
<sequence length="92" mass="9204">REIGRDDGGVCRENHGEGADFYSLGFESTGSGGGEGCDIVVPRARGVGGALLVNGGAMGECVGGVGVVGAPSAKPGETRGYFRCPSSFTPHM</sequence>
<protein>
    <submittedName>
        <fullName evidence="1">Uncharacterized protein</fullName>
    </submittedName>
</protein>
<dbReference type="AlphaFoldDB" id="A0AA38FUS0"/>
<feature type="non-terminal residue" evidence="1">
    <location>
        <position position="92"/>
    </location>
</feature>
<accession>A0AA38FUS0</accession>
<reference evidence="1 2" key="1">
    <citation type="journal article" date="2021" name="Nat. Plants">
        <title>The Taxus genome provides insights into paclitaxel biosynthesis.</title>
        <authorList>
            <person name="Xiong X."/>
            <person name="Gou J."/>
            <person name="Liao Q."/>
            <person name="Li Y."/>
            <person name="Zhou Q."/>
            <person name="Bi G."/>
            <person name="Li C."/>
            <person name="Du R."/>
            <person name="Wang X."/>
            <person name="Sun T."/>
            <person name="Guo L."/>
            <person name="Liang H."/>
            <person name="Lu P."/>
            <person name="Wu Y."/>
            <person name="Zhang Z."/>
            <person name="Ro D.K."/>
            <person name="Shang Y."/>
            <person name="Huang S."/>
            <person name="Yan J."/>
        </authorList>
    </citation>
    <scope>NUCLEOTIDE SEQUENCE [LARGE SCALE GENOMIC DNA]</scope>
    <source>
        <strain evidence="1">Ta-2019</strain>
    </source>
</reference>
<feature type="non-terminal residue" evidence="1">
    <location>
        <position position="1"/>
    </location>
</feature>
<evidence type="ECO:0000313" key="1">
    <source>
        <dbReference type="EMBL" id="KAH9310827.1"/>
    </source>
</evidence>